<proteinExistence type="predicted"/>
<reference evidence="2" key="1">
    <citation type="journal article" date="2021" name="Proc. Natl. Acad. Sci. U.S.A.">
        <title>A Catalog of Tens of Thousands of Viruses from Human Metagenomes Reveals Hidden Associations with Chronic Diseases.</title>
        <authorList>
            <person name="Tisza M.J."/>
            <person name="Buck C.B."/>
        </authorList>
    </citation>
    <scope>NUCLEOTIDE SEQUENCE</scope>
    <source>
        <strain evidence="2">CtGRa7</strain>
    </source>
</reference>
<feature type="domain" description="DUF4815" evidence="1">
    <location>
        <begin position="8"/>
        <end position="582"/>
    </location>
</feature>
<dbReference type="InterPro" id="IPR032096">
    <property type="entry name" value="DUF4815"/>
</dbReference>
<name>A0A8S5N087_9CAUD</name>
<evidence type="ECO:0000313" key="2">
    <source>
        <dbReference type="EMBL" id="DAD87791.1"/>
    </source>
</evidence>
<evidence type="ECO:0000259" key="1">
    <source>
        <dbReference type="Pfam" id="PF16075"/>
    </source>
</evidence>
<dbReference type="EMBL" id="BK015027">
    <property type="protein sequence ID" value="DAD87791.1"/>
    <property type="molecule type" value="Genomic_DNA"/>
</dbReference>
<protein>
    <recommendedName>
        <fullName evidence="1">DUF4815 domain-containing protein</fullName>
    </recommendedName>
</protein>
<dbReference type="Pfam" id="PF16075">
    <property type="entry name" value="DUF4815"/>
    <property type="match status" value="1"/>
</dbReference>
<organism evidence="2">
    <name type="scientific">Myoviridae sp. ctGRa7</name>
    <dbReference type="NCBI Taxonomy" id="2826633"/>
    <lineage>
        <taxon>Viruses</taxon>
        <taxon>Duplodnaviria</taxon>
        <taxon>Heunggongvirae</taxon>
        <taxon>Uroviricota</taxon>
        <taxon>Caudoviricetes</taxon>
    </lineage>
</organism>
<accession>A0A8S5N087</accession>
<sequence>MTTKIDNYWNRFDEGKGYVELLYRDGYGAQGSEQNEMQSIINARIAKLARALFKDGDIINGAQIVVNPENGHVTATSGEVCLAGQIWSVPAAEFDIPVSGSVAVGVRLVESIISELEDPGLRNPAVGSRGEGEPGAWRRKIVAVWGYGTDGGEGTFYPVYTVDDGVQRAKEAPPSLDSFNMAIAKYDRDSTGTGTYVVSGLTVVAGEDLEDGRQVYHLGEGRARVGGTGVELNTSRRMIYDAQPDLRTVSMEIVDATERSGMEGGQRIDVAHTPLKDVNSLRITVEEVVTVVHGAYSGAADDLPFTGVVSILEVKQLETTFEPTLDYVKKGDQVDWSPLGSEPAPGSSYQVRCRYIKDVLPEKQDLDGFSVSGAVAGTQIMYGYTQMLPRYDRLAIDHEGLATWFRGIASERNPQKPTVPESLLALATVYQDWRPGRTVSNDGVRVVPFDDIALMNQRIDYALQEIARQRLEADVNTRESGARVGVFVDPLWDDSMRDQGIEQTAAIIDGDLTLPVGNAASHGLPGDVADLTSRPFTVKVLLEQPYRTADMAVNPYRAFEPLPAKVALNPAIDQWTETQTTWTSAVTRQFKASTGTGGGSGWAVLHHTETSTTTQTVSSTTTQLEHLRQIDVAFELSGFGPGEVLARVTFDGVDVTDSVSEEV</sequence>